<comment type="similarity">
    <text evidence="7 8">Belongs to the TRAFAC class myosin-kinesin ATPase superfamily. Kinesin family.</text>
</comment>
<comment type="caution">
    <text evidence="11">The sequence shown here is derived from an EMBL/GenBank/DDBJ whole genome shotgun (WGS) entry which is preliminary data.</text>
</comment>
<evidence type="ECO:0000256" key="3">
    <source>
        <dbReference type="ARBA" id="ARBA00022741"/>
    </source>
</evidence>
<dbReference type="InterPro" id="IPR001752">
    <property type="entry name" value="Kinesin_motor_dom"/>
</dbReference>
<dbReference type="SMART" id="SM00129">
    <property type="entry name" value="KISc"/>
    <property type="match status" value="1"/>
</dbReference>
<feature type="region of interest" description="Disordered" evidence="9">
    <location>
        <begin position="512"/>
        <end position="546"/>
    </location>
</feature>
<dbReference type="Gene3D" id="3.40.850.10">
    <property type="entry name" value="Kinesin motor domain"/>
    <property type="match status" value="1"/>
</dbReference>
<dbReference type="InterPro" id="IPR027640">
    <property type="entry name" value="Kinesin-like_fam"/>
</dbReference>
<dbReference type="InterPro" id="IPR027417">
    <property type="entry name" value="P-loop_NTPase"/>
</dbReference>
<evidence type="ECO:0000256" key="4">
    <source>
        <dbReference type="ARBA" id="ARBA00022840"/>
    </source>
</evidence>
<dbReference type="PANTHER" id="PTHR47969:SF9">
    <property type="entry name" value="KINESIN-LIKE PROTEIN"/>
    <property type="match status" value="1"/>
</dbReference>
<keyword evidence="2 8" id="KW-0493">Microtubule</keyword>
<evidence type="ECO:0000256" key="5">
    <source>
        <dbReference type="ARBA" id="ARBA00023175"/>
    </source>
</evidence>
<feature type="region of interest" description="Disordered" evidence="9">
    <location>
        <begin position="564"/>
        <end position="591"/>
    </location>
</feature>
<evidence type="ECO:0000313" key="12">
    <source>
        <dbReference type="Proteomes" id="UP001519460"/>
    </source>
</evidence>
<feature type="region of interest" description="Disordered" evidence="9">
    <location>
        <begin position="395"/>
        <end position="440"/>
    </location>
</feature>
<keyword evidence="5 7" id="KW-0505">Motor protein</keyword>
<dbReference type="SUPFAM" id="SSF52540">
    <property type="entry name" value="P-loop containing nucleoside triphosphate hydrolases"/>
    <property type="match status" value="1"/>
</dbReference>
<evidence type="ECO:0000259" key="10">
    <source>
        <dbReference type="PROSITE" id="PS50067"/>
    </source>
</evidence>
<keyword evidence="3 7" id="KW-0547">Nucleotide-binding</keyword>
<dbReference type="SUPFAM" id="SSF47781">
    <property type="entry name" value="RuvA domain 2-like"/>
    <property type="match status" value="1"/>
</dbReference>
<protein>
    <recommendedName>
        <fullName evidence="8">Kinesin-like protein</fullName>
    </recommendedName>
</protein>
<dbReference type="InterPro" id="IPR010994">
    <property type="entry name" value="RuvA_2-like"/>
</dbReference>
<dbReference type="GO" id="GO:0003774">
    <property type="term" value="F:cytoskeletal motor activity"/>
    <property type="evidence" value="ECO:0007669"/>
    <property type="project" value="UniProtKB-UniRule"/>
</dbReference>
<keyword evidence="6" id="KW-0963">Cytoplasm</keyword>
<dbReference type="PROSITE" id="PS00411">
    <property type="entry name" value="KINESIN_MOTOR_1"/>
    <property type="match status" value="1"/>
</dbReference>
<evidence type="ECO:0000256" key="6">
    <source>
        <dbReference type="ARBA" id="ARBA00023212"/>
    </source>
</evidence>
<comment type="subcellular location">
    <subcellularLocation>
        <location evidence="1">Cytoplasm</location>
        <location evidence="1">Cytoskeleton</location>
    </subcellularLocation>
</comment>
<dbReference type="AlphaFoldDB" id="A0ABD0KL11"/>
<dbReference type="PROSITE" id="PS50067">
    <property type="entry name" value="KINESIN_MOTOR_2"/>
    <property type="match status" value="1"/>
</dbReference>
<evidence type="ECO:0000256" key="2">
    <source>
        <dbReference type="ARBA" id="ARBA00022701"/>
    </source>
</evidence>
<reference evidence="11 12" key="1">
    <citation type="journal article" date="2023" name="Sci. Data">
        <title>Genome assembly of the Korean intertidal mud-creeper Batillaria attramentaria.</title>
        <authorList>
            <person name="Patra A.K."/>
            <person name="Ho P.T."/>
            <person name="Jun S."/>
            <person name="Lee S.J."/>
            <person name="Kim Y."/>
            <person name="Won Y.J."/>
        </authorList>
    </citation>
    <scope>NUCLEOTIDE SEQUENCE [LARGE SCALE GENOMIC DNA]</scope>
    <source>
        <strain evidence="11">Wonlab-2016</strain>
    </source>
</reference>
<proteinExistence type="inferred from homology"/>
<dbReference type="PRINTS" id="PR00380">
    <property type="entry name" value="KINESINHEAVY"/>
</dbReference>
<dbReference type="Gene3D" id="1.10.150.280">
    <property type="entry name" value="AF1531-like domain"/>
    <property type="match status" value="1"/>
</dbReference>
<dbReference type="EMBL" id="JACVVK020000157">
    <property type="protein sequence ID" value="KAK7487890.1"/>
    <property type="molecule type" value="Genomic_DNA"/>
</dbReference>
<dbReference type="Proteomes" id="UP001519460">
    <property type="component" value="Unassembled WGS sequence"/>
</dbReference>
<dbReference type="InterPro" id="IPR036961">
    <property type="entry name" value="Kinesin_motor_dom_sf"/>
</dbReference>
<dbReference type="Pfam" id="PF12836">
    <property type="entry name" value="HHH_3"/>
    <property type="match status" value="1"/>
</dbReference>
<dbReference type="GO" id="GO:0005874">
    <property type="term" value="C:microtubule"/>
    <property type="evidence" value="ECO:0007669"/>
    <property type="project" value="UniProtKB-KW"/>
</dbReference>
<feature type="compositionally biased region" description="Basic and acidic residues" evidence="9">
    <location>
        <begin position="527"/>
        <end position="536"/>
    </location>
</feature>
<feature type="domain" description="Kinesin motor" evidence="10">
    <location>
        <begin position="66"/>
        <end position="389"/>
    </location>
</feature>
<keyword evidence="6" id="KW-0206">Cytoskeleton</keyword>
<sequence length="727" mass="81409">MLSRVTVTLGYLSPFAVRIIFGLTTLKPEAYKQKYFETNESTKHVISCKLGVCYCVCIDLRKKQTRVKVVIRVRPPLSADAKVCVSTTGDSKVEIFNHRNVRENLQYQFSSVFDKSSTQRDVFDAYVRPLLNHALEGENVSIFAYGPTGAGKTYTMLGTEDDPGMIPRVIHTLFQSLTSSTTCIKFKDSKKESHRVSFSFLEIYNEKVQDLLNPKETDLPIREDAMHNIFVAGLTEKTIHSFDDFKNLFGPASNNRTVAATKLNDRSSRSHSIVQLRVDTFRAGKVFHGKIYLIDLAGSEDNRRTGNQGIRLKESGAINKSLFVLGEVVDAINNNLPRIPYRNSKLTRLLQDSIGGSCHSVMITNVAPEESYYYDTYCTLNFASKSRKVVNSSVTSVTDIQPPEPPKSLKRTNSATQVHSTAKKAKLSAQKSQSDSNLSTSQTAPIIPLVQRQNHLERTVKGCMQKMEDLLHRVNGTQSQTSAQTSSSPGDSTVAEIHRQLLEVKAQLRELQQQKEQKPGGGSAGKPDTHKPQERRRSLRKALASVPPLDSIVLKDKTNLATEMPKQQKARARVEDDGPSCSPLFPDTPPLQKFKKGFKSTALSRGTAGCVTPHRTKKDASNFSAQQQKQNEEFLEILNEAPVKRLQDLHTVGAKRARLIFEWRQTQGPFTSFEDLRRIPGFTEKYVSSLLQVYDRQGAMEIMIQMTKHTPNTSISERLVQCVGIMF</sequence>
<dbReference type="Pfam" id="PF00225">
    <property type="entry name" value="Kinesin"/>
    <property type="match status" value="1"/>
</dbReference>
<dbReference type="GO" id="GO:0005524">
    <property type="term" value="F:ATP binding"/>
    <property type="evidence" value="ECO:0007669"/>
    <property type="project" value="UniProtKB-UniRule"/>
</dbReference>
<dbReference type="PANTHER" id="PTHR47969">
    <property type="entry name" value="CHROMOSOME-ASSOCIATED KINESIN KIF4A-RELATED"/>
    <property type="match status" value="1"/>
</dbReference>
<accession>A0ABD0KL11</accession>
<evidence type="ECO:0000256" key="8">
    <source>
        <dbReference type="RuleBase" id="RU000394"/>
    </source>
</evidence>
<dbReference type="InterPro" id="IPR019821">
    <property type="entry name" value="Kinesin_motor_CS"/>
</dbReference>
<evidence type="ECO:0000256" key="1">
    <source>
        <dbReference type="ARBA" id="ARBA00004245"/>
    </source>
</evidence>
<organism evidence="11 12">
    <name type="scientific">Batillaria attramentaria</name>
    <dbReference type="NCBI Taxonomy" id="370345"/>
    <lineage>
        <taxon>Eukaryota</taxon>
        <taxon>Metazoa</taxon>
        <taxon>Spiralia</taxon>
        <taxon>Lophotrochozoa</taxon>
        <taxon>Mollusca</taxon>
        <taxon>Gastropoda</taxon>
        <taxon>Caenogastropoda</taxon>
        <taxon>Sorbeoconcha</taxon>
        <taxon>Cerithioidea</taxon>
        <taxon>Batillariidae</taxon>
        <taxon>Batillaria</taxon>
    </lineage>
</organism>
<feature type="binding site" evidence="7">
    <location>
        <begin position="146"/>
        <end position="153"/>
    </location>
    <ligand>
        <name>ATP</name>
        <dbReference type="ChEBI" id="CHEBI:30616"/>
    </ligand>
</feature>
<keyword evidence="4 7" id="KW-0067">ATP-binding</keyword>
<name>A0ABD0KL11_9CAEN</name>
<gene>
    <name evidence="11" type="ORF">BaRGS_00020791</name>
</gene>
<evidence type="ECO:0000256" key="9">
    <source>
        <dbReference type="SAM" id="MobiDB-lite"/>
    </source>
</evidence>
<keyword evidence="12" id="KW-1185">Reference proteome</keyword>
<evidence type="ECO:0000313" key="11">
    <source>
        <dbReference type="EMBL" id="KAK7487890.1"/>
    </source>
</evidence>
<evidence type="ECO:0000256" key="7">
    <source>
        <dbReference type="PROSITE-ProRule" id="PRU00283"/>
    </source>
</evidence>